<keyword evidence="3" id="KW-1185">Reference proteome</keyword>
<organism evidence="4">
    <name type="scientific">Gongylonema pulchrum</name>
    <dbReference type="NCBI Taxonomy" id="637853"/>
    <lineage>
        <taxon>Eukaryota</taxon>
        <taxon>Metazoa</taxon>
        <taxon>Ecdysozoa</taxon>
        <taxon>Nematoda</taxon>
        <taxon>Chromadorea</taxon>
        <taxon>Rhabditida</taxon>
        <taxon>Spirurina</taxon>
        <taxon>Spiruromorpha</taxon>
        <taxon>Spiruroidea</taxon>
        <taxon>Gongylonematidae</taxon>
        <taxon>Gongylonema</taxon>
    </lineage>
</organism>
<dbReference type="InterPro" id="IPR037291">
    <property type="entry name" value="DUF4139"/>
</dbReference>
<dbReference type="Pfam" id="PF13598">
    <property type="entry name" value="DUF4139"/>
    <property type="match status" value="1"/>
</dbReference>
<dbReference type="Proteomes" id="UP000271098">
    <property type="component" value="Unassembled WGS sequence"/>
</dbReference>
<reference evidence="4" key="1">
    <citation type="submission" date="2016-06" db="UniProtKB">
        <authorList>
            <consortium name="WormBaseParasite"/>
        </authorList>
    </citation>
    <scope>IDENTIFICATION</scope>
</reference>
<gene>
    <name evidence="2" type="ORF">GPUH_LOCUS10179</name>
</gene>
<proteinExistence type="predicted"/>
<dbReference type="WBParaSite" id="GPUH_0001019201-mRNA-1">
    <property type="protein sequence ID" value="GPUH_0001019201-mRNA-1"/>
    <property type="gene ID" value="GPUH_0001019201"/>
</dbReference>
<protein>
    <submittedName>
        <fullName evidence="4">DUF4139 domain-containing protein</fullName>
    </submittedName>
</protein>
<dbReference type="NCBIfam" id="TIGR02231">
    <property type="entry name" value="mucoidy inhibitor MuiA family protein"/>
    <property type="match status" value="1"/>
</dbReference>
<sequence length="274" mass="30345">MANIFVVARPATIRSDSTDHKVTIEIMDMSPKMFYELIPSKSTNVYLNASCANESKKPFLAGEAAIFFDNSFISKNHLKAVFPGERFQCSLGVDPAVKAEYKPVHKYTEQESFGTLLARAVSTIHEQKIVLKNLKPTSILITVREHIPKTTDEKIKISLLSPELDKKSAGDQSSSTGEPTVGVRLDANHNLEWTLQLDANQEEELTVKWSMEHPTGQTVKFRETVSEPKAVVAAAPSLVLRRVAATQKLLRVAPETCSFENCCQPKDCSEAGPR</sequence>
<accession>A0A183DN88</accession>
<evidence type="ECO:0000313" key="2">
    <source>
        <dbReference type="EMBL" id="VDN17094.1"/>
    </source>
</evidence>
<dbReference type="InterPro" id="IPR011935">
    <property type="entry name" value="CHP02231"/>
</dbReference>
<dbReference type="PANTHER" id="PTHR31005">
    <property type="entry name" value="DUF4139 DOMAIN-CONTAINING PROTEIN"/>
    <property type="match status" value="1"/>
</dbReference>
<name>A0A183DN88_9BILA</name>
<evidence type="ECO:0000313" key="4">
    <source>
        <dbReference type="WBParaSite" id="GPUH_0001019201-mRNA-1"/>
    </source>
</evidence>
<dbReference type="EMBL" id="UYRT01077872">
    <property type="protein sequence ID" value="VDN17094.1"/>
    <property type="molecule type" value="Genomic_DNA"/>
</dbReference>
<evidence type="ECO:0000313" key="3">
    <source>
        <dbReference type="Proteomes" id="UP000271098"/>
    </source>
</evidence>
<evidence type="ECO:0000259" key="1">
    <source>
        <dbReference type="Pfam" id="PF13598"/>
    </source>
</evidence>
<dbReference type="OrthoDB" id="10068793at2759"/>
<reference evidence="2 3" key="2">
    <citation type="submission" date="2018-11" db="EMBL/GenBank/DDBJ databases">
        <authorList>
            <consortium name="Pathogen Informatics"/>
        </authorList>
    </citation>
    <scope>NUCLEOTIDE SEQUENCE [LARGE SCALE GENOMIC DNA]</scope>
</reference>
<dbReference type="AlphaFoldDB" id="A0A183DN88"/>
<dbReference type="PANTHER" id="PTHR31005:SF8">
    <property type="entry name" value="DUF4139 DOMAIN-CONTAINING PROTEIN"/>
    <property type="match status" value="1"/>
</dbReference>
<feature type="domain" description="DUF4139" evidence="1">
    <location>
        <begin position="5"/>
        <end position="214"/>
    </location>
</feature>